<dbReference type="RefSeq" id="WP_159447814.1">
    <property type="nucleotide sequence ID" value="NZ_FQVN01000017.1"/>
</dbReference>
<dbReference type="Proteomes" id="UP000184501">
    <property type="component" value="Unassembled WGS sequence"/>
</dbReference>
<proteinExistence type="predicted"/>
<gene>
    <name evidence="1" type="ORF">SAMN05444320_1178</name>
</gene>
<name>A0A1M5NYM0_STRHI</name>
<dbReference type="AlphaFoldDB" id="A0A1M5NYM0"/>
<dbReference type="PROSITE" id="PS51257">
    <property type="entry name" value="PROKAR_LIPOPROTEIN"/>
    <property type="match status" value="1"/>
</dbReference>
<evidence type="ECO:0008006" key="3">
    <source>
        <dbReference type="Google" id="ProtNLM"/>
    </source>
</evidence>
<accession>A0A1M5NYM0</accession>
<organism evidence="1 2">
    <name type="scientific">Streptoalloteichus hindustanus</name>
    <dbReference type="NCBI Taxonomy" id="2017"/>
    <lineage>
        <taxon>Bacteria</taxon>
        <taxon>Bacillati</taxon>
        <taxon>Actinomycetota</taxon>
        <taxon>Actinomycetes</taxon>
        <taxon>Pseudonocardiales</taxon>
        <taxon>Pseudonocardiaceae</taxon>
        <taxon>Streptoalloteichus</taxon>
    </lineage>
</organism>
<keyword evidence="2" id="KW-1185">Reference proteome</keyword>
<protein>
    <recommendedName>
        <fullName evidence="3">Adhesin</fullName>
    </recommendedName>
</protein>
<dbReference type="OrthoDB" id="5243271at2"/>
<dbReference type="EMBL" id="FQVN01000017">
    <property type="protein sequence ID" value="SHG94588.1"/>
    <property type="molecule type" value="Genomic_DNA"/>
</dbReference>
<dbReference type="STRING" id="2017.SAMN05444320_1178"/>
<sequence length="196" mass="20298">MGGIIRGIPRTAALAAVLVISGCRIGDVGVTPVNDSRAFDLPGQELTIDSTSDLRLVPGHGRALRVSRRLTGMAAEEGNASWALDGSTLRLTAKCRGLVIECGSHYTVEVPANVAVSVRTEGAEVSADGLPNALTVRTGTGHIRAAKTSGTLRLSSGTGDVAVDESASSDVEVHSRQARHTLAFATAPRGGEHPRR</sequence>
<reference evidence="1 2" key="1">
    <citation type="submission" date="2016-11" db="EMBL/GenBank/DDBJ databases">
        <authorList>
            <person name="Jaros S."/>
            <person name="Januszkiewicz K."/>
            <person name="Wedrychowicz H."/>
        </authorList>
    </citation>
    <scope>NUCLEOTIDE SEQUENCE [LARGE SCALE GENOMIC DNA]</scope>
    <source>
        <strain evidence="1 2">DSM 44523</strain>
    </source>
</reference>
<evidence type="ECO:0000313" key="1">
    <source>
        <dbReference type="EMBL" id="SHG94588.1"/>
    </source>
</evidence>
<evidence type="ECO:0000313" key="2">
    <source>
        <dbReference type="Proteomes" id="UP000184501"/>
    </source>
</evidence>